<reference evidence="2" key="1">
    <citation type="submission" date="2011-11" db="EMBL/GenBank/DDBJ databases">
        <title>The Genome Sequence of Fusarium oxysporum Cotton.</title>
        <authorList>
            <consortium name="The Broad Institute Genome Sequencing Platform"/>
            <person name="Ma L.-J."/>
            <person name="Gale L.R."/>
            <person name="Schwartz D.C."/>
            <person name="Zhou S."/>
            <person name="Corby-Kistler H."/>
            <person name="Young S.K."/>
            <person name="Zeng Q."/>
            <person name="Gargeya S."/>
            <person name="Fitzgerald M."/>
            <person name="Haas B."/>
            <person name="Abouelleil A."/>
            <person name="Alvarado L."/>
            <person name="Arachchi H.M."/>
            <person name="Berlin A."/>
            <person name="Brown A."/>
            <person name="Chapman S.B."/>
            <person name="Chen Z."/>
            <person name="Dunbar C."/>
            <person name="Freedman E."/>
            <person name="Gearin G."/>
            <person name="Goldberg J."/>
            <person name="Griggs A."/>
            <person name="Gujja S."/>
            <person name="Heiman D."/>
            <person name="Howarth C."/>
            <person name="Larson L."/>
            <person name="Lui A."/>
            <person name="MacDonald P.J.P."/>
            <person name="Montmayeur A."/>
            <person name="Murphy C."/>
            <person name="Neiman D."/>
            <person name="Pearson M."/>
            <person name="Priest M."/>
            <person name="Roberts A."/>
            <person name="Saif S."/>
            <person name="Shea T."/>
            <person name="Shenoy N."/>
            <person name="Sisk P."/>
            <person name="Stolte C."/>
            <person name="Sykes S."/>
            <person name="Wortman J."/>
            <person name="Nusbaum C."/>
            <person name="Birren B."/>
        </authorList>
    </citation>
    <scope>NUCLEOTIDE SEQUENCE [LARGE SCALE GENOMIC DNA]</scope>
    <source>
        <strain evidence="2">25433</strain>
    </source>
</reference>
<protein>
    <submittedName>
        <fullName evidence="2">Uncharacterized protein</fullName>
    </submittedName>
</protein>
<accession>X0KTZ6</accession>
<proteinExistence type="predicted"/>
<gene>
    <name evidence="2" type="ORF">FOTG_19237</name>
</gene>
<dbReference type="Proteomes" id="UP000030701">
    <property type="component" value="Unassembled WGS sequence"/>
</dbReference>
<dbReference type="EMBL" id="KK035779">
    <property type="protein sequence ID" value="EXM12262.1"/>
    <property type="molecule type" value="Genomic_DNA"/>
</dbReference>
<feature type="region of interest" description="Disordered" evidence="1">
    <location>
        <begin position="75"/>
        <end position="96"/>
    </location>
</feature>
<dbReference type="HOGENOM" id="CLU_2359813_0_0_1"/>
<sequence length="96" mass="10896">MTRYSSRLYKGNPGQRKGWHGNAEPQEEKGRIDGVFEPGIPGERIPHFPASTKQHIKSRSKVFRRPCIERTYLSASSQESPAGKLARTGRVIYKNK</sequence>
<feature type="region of interest" description="Disordered" evidence="1">
    <location>
        <begin position="1"/>
        <end position="59"/>
    </location>
</feature>
<dbReference type="AlphaFoldDB" id="X0KTZ6"/>
<name>X0KTZ6_FUSOX</name>
<organism evidence="2">
    <name type="scientific">Fusarium oxysporum f. sp. vasinfectum 25433</name>
    <dbReference type="NCBI Taxonomy" id="1089449"/>
    <lineage>
        <taxon>Eukaryota</taxon>
        <taxon>Fungi</taxon>
        <taxon>Dikarya</taxon>
        <taxon>Ascomycota</taxon>
        <taxon>Pezizomycotina</taxon>
        <taxon>Sordariomycetes</taxon>
        <taxon>Hypocreomycetidae</taxon>
        <taxon>Hypocreales</taxon>
        <taxon>Nectriaceae</taxon>
        <taxon>Fusarium</taxon>
        <taxon>Fusarium oxysporum species complex</taxon>
    </lineage>
</organism>
<evidence type="ECO:0000313" key="2">
    <source>
        <dbReference type="EMBL" id="EXM12262.1"/>
    </source>
</evidence>
<evidence type="ECO:0000256" key="1">
    <source>
        <dbReference type="SAM" id="MobiDB-lite"/>
    </source>
</evidence>
<reference evidence="2" key="2">
    <citation type="submission" date="2014-03" db="EMBL/GenBank/DDBJ databases">
        <title>The Genome Annotation of Fusarium oxysporum Cotton.</title>
        <authorList>
            <consortium name="The Broad Institute Genomics Platform"/>
            <person name="Ma L.-J."/>
            <person name="Corby-Kistler H."/>
            <person name="Broz K."/>
            <person name="Gale L.R."/>
            <person name="Jonkers W."/>
            <person name="O'Donnell K."/>
            <person name="Ploetz R."/>
            <person name="Steinberg C."/>
            <person name="Schwartz D.C."/>
            <person name="VanEtten H."/>
            <person name="Zhou S."/>
            <person name="Young S.K."/>
            <person name="Zeng Q."/>
            <person name="Gargeya S."/>
            <person name="Fitzgerald M."/>
            <person name="Abouelleil A."/>
            <person name="Alvarado L."/>
            <person name="Chapman S.B."/>
            <person name="Gainer-Dewar J."/>
            <person name="Goldberg J."/>
            <person name="Griggs A."/>
            <person name="Gujja S."/>
            <person name="Hansen M."/>
            <person name="Howarth C."/>
            <person name="Imamovic A."/>
            <person name="Ireland A."/>
            <person name="Larimer J."/>
            <person name="McCowan C."/>
            <person name="Murphy C."/>
            <person name="Pearson M."/>
            <person name="Poon T.W."/>
            <person name="Priest M."/>
            <person name="Roberts A."/>
            <person name="Saif S."/>
            <person name="Shea T."/>
            <person name="Sykes S."/>
            <person name="Wortman J."/>
            <person name="Nusbaum C."/>
            <person name="Birren B."/>
        </authorList>
    </citation>
    <scope>NUCLEOTIDE SEQUENCE</scope>
    <source>
        <strain evidence="2">25433</strain>
    </source>
</reference>